<dbReference type="PANTHER" id="PTHR32322">
    <property type="entry name" value="INNER MEMBRANE TRANSPORTER"/>
    <property type="match status" value="1"/>
</dbReference>
<sequence length="314" mass="33836">MRAYLAIIFAMIMVGGNIPLGKLITETIPPTSFAMLRFISSSLVLIPLAMMELGDLQSLRRLNVRQWFEITCLSLFGAVLFTTFMLVGVQYTPAINAGIISSSLPAVIAVLSFLILREYISARTAGSITLAMLGIAILNLSDPSGHVSSAAATSSQSAIWFGNSLIFAAICSEALFAVLSRRYAAIIPVWTLSLLVHALAIPLTIPLLVMMDDGLQLPSASICFWTIAGYYILSASLLSFYFWCYGIRLIPASTAGIFTALVPVTSLLIAVLALNETLSWLQVAGLSFIFLSLWLGLSSKRRPATNSNPSVQES</sequence>
<evidence type="ECO:0000259" key="7">
    <source>
        <dbReference type="Pfam" id="PF00892"/>
    </source>
</evidence>
<dbReference type="Proteomes" id="UP000219439">
    <property type="component" value="Unassembled WGS sequence"/>
</dbReference>
<dbReference type="AlphaFoldDB" id="A0A285NL38"/>
<proteinExistence type="predicted"/>
<dbReference type="SUPFAM" id="SSF103481">
    <property type="entry name" value="Multidrug resistance efflux transporter EmrE"/>
    <property type="match status" value="2"/>
</dbReference>
<feature type="transmembrane region" description="Helical" evidence="6">
    <location>
        <begin position="95"/>
        <end position="116"/>
    </location>
</feature>
<feature type="domain" description="EamA" evidence="7">
    <location>
        <begin position="161"/>
        <end position="295"/>
    </location>
</feature>
<evidence type="ECO:0000313" key="8">
    <source>
        <dbReference type="EMBL" id="SNZ08586.1"/>
    </source>
</evidence>
<gene>
    <name evidence="8" type="ORF">SAMN06265368_1738</name>
</gene>
<evidence type="ECO:0000256" key="4">
    <source>
        <dbReference type="ARBA" id="ARBA00022989"/>
    </source>
</evidence>
<dbReference type="GO" id="GO:0005886">
    <property type="term" value="C:plasma membrane"/>
    <property type="evidence" value="ECO:0007669"/>
    <property type="project" value="UniProtKB-SubCell"/>
</dbReference>
<feature type="transmembrane region" description="Helical" evidence="6">
    <location>
        <begin position="33"/>
        <end position="54"/>
    </location>
</feature>
<dbReference type="EMBL" id="OBEL01000001">
    <property type="protein sequence ID" value="SNZ08586.1"/>
    <property type="molecule type" value="Genomic_DNA"/>
</dbReference>
<keyword evidence="5 6" id="KW-0472">Membrane</keyword>
<evidence type="ECO:0000256" key="5">
    <source>
        <dbReference type="ARBA" id="ARBA00023136"/>
    </source>
</evidence>
<accession>A0A285NL38</accession>
<keyword evidence="2" id="KW-1003">Cell membrane</keyword>
<keyword evidence="3 6" id="KW-0812">Transmembrane</keyword>
<protein>
    <submittedName>
        <fullName evidence="8">Threonine/homoserine efflux transporter RhtA</fullName>
    </submittedName>
</protein>
<feature type="transmembrane region" description="Helical" evidence="6">
    <location>
        <begin position="123"/>
        <end position="140"/>
    </location>
</feature>
<organism evidence="8 9">
    <name type="scientific">Cohaesibacter gelatinilyticus</name>
    <dbReference type="NCBI Taxonomy" id="372072"/>
    <lineage>
        <taxon>Bacteria</taxon>
        <taxon>Pseudomonadati</taxon>
        <taxon>Pseudomonadota</taxon>
        <taxon>Alphaproteobacteria</taxon>
        <taxon>Hyphomicrobiales</taxon>
        <taxon>Cohaesibacteraceae</taxon>
    </lineage>
</organism>
<dbReference type="Pfam" id="PF00892">
    <property type="entry name" value="EamA"/>
    <property type="match status" value="2"/>
</dbReference>
<dbReference type="RefSeq" id="WP_097152862.1">
    <property type="nucleotide sequence ID" value="NZ_OBEL01000001.1"/>
</dbReference>
<feature type="transmembrane region" description="Helical" evidence="6">
    <location>
        <begin position="186"/>
        <end position="210"/>
    </location>
</feature>
<keyword evidence="4 6" id="KW-1133">Transmembrane helix</keyword>
<feature type="transmembrane region" description="Helical" evidence="6">
    <location>
        <begin position="255"/>
        <end position="274"/>
    </location>
</feature>
<keyword evidence="9" id="KW-1185">Reference proteome</keyword>
<evidence type="ECO:0000256" key="2">
    <source>
        <dbReference type="ARBA" id="ARBA00022475"/>
    </source>
</evidence>
<evidence type="ECO:0000256" key="1">
    <source>
        <dbReference type="ARBA" id="ARBA00004651"/>
    </source>
</evidence>
<dbReference type="PANTHER" id="PTHR32322:SF18">
    <property type="entry name" value="S-ADENOSYLMETHIONINE_S-ADENOSYLHOMOCYSTEINE TRANSPORTER"/>
    <property type="match status" value="1"/>
</dbReference>
<reference evidence="8 9" key="1">
    <citation type="submission" date="2017-09" db="EMBL/GenBank/DDBJ databases">
        <authorList>
            <person name="Ehlers B."/>
            <person name="Leendertz F.H."/>
        </authorList>
    </citation>
    <scope>NUCLEOTIDE SEQUENCE [LARGE SCALE GENOMIC DNA]</scope>
    <source>
        <strain evidence="8 9">DSM 18289</strain>
    </source>
</reference>
<dbReference type="OrthoDB" id="9799821at2"/>
<feature type="transmembrane region" description="Helical" evidence="6">
    <location>
        <begin position="66"/>
        <end position="89"/>
    </location>
</feature>
<feature type="domain" description="EamA" evidence="7">
    <location>
        <begin position="2"/>
        <end position="139"/>
    </location>
</feature>
<feature type="transmembrane region" description="Helical" evidence="6">
    <location>
        <begin position="160"/>
        <end position="179"/>
    </location>
</feature>
<evidence type="ECO:0000256" key="3">
    <source>
        <dbReference type="ARBA" id="ARBA00022692"/>
    </source>
</evidence>
<name>A0A285NL38_9HYPH</name>
<evidence type="ECO:0000256" key="6">
    <source>
        <dbReference type="SAM" id="Phobius"/>
    </source>
</evidence>
<evidence type="ECO:0000313" key="9">
    <source>
        <dbReference type="Proteomes" id="UP000219439"/>
    </source>
</evidence>
<feature type="transmembrane region" description="Helical" evidence="6">
    <location>
        <begin position="222"/>
        <end position="243"/>
    </location>
</feature>
<dbReference type="InterPro" id="IPR037185">
    <property type="entry name" value="EmrE-like"/>
</dbReference>
<comment type="subcellular location">
    <subcellularLocation>
        <location evidence="1">Cell membrane</location>
        <topology evidence="1">Multi-pass membrane protein</topology>
    </subcellularLocation>
</comment>
<dbReference type="InterPro" id="IPR050638">
    <property type="entry name" value="AA-Vitamin_Transporters"/>
</dbReference>
<dbReference type="InterPro" id="IPR000620">
    <property type="entry name" value="EamA_dom"/>
</dbReference>
<feature type="transmembrane region" description="Helical" evidence="6">
    <location>
        <begin position="280"/>
        <end position="297"/>
    </location>
</feature>